<gene>
    <name evidence="2" type="ORF">CKF54_04400</name>
</gene>
<accession>A0A3A1Y5Z7</accession>
<dbReference type="Proteomes" id="UP000265691">
    <property type="component" value="Unassembled WGS sequence"/>
</dbReference>
<evidence type="ECO:0000313" key="2">
    <source>
        <dbReference type="EMBL" id="RIY32700.1"/>
    </source>
</evidence>
<organism evidence="2 3">
    <name type="scientific">Psittacicella hinzii</name>
    <dbReference type="NCBI Taxonomy" id="2028575"/>
    <lineage>
        <taxon>Bacteria</taxon>
        <taxon>Pseudomonadati</taxon>
        <taxon>Pseudomonadota</taxon>
        <taxon>Gammaproteobacteria</taxon>
        <taxon>Pasteurellales</taxon>
        <taxon>Psittacicellaceae</taxon>
        <taxon>Psittacicella</taxon>
    </lineage>
</organism>
<dbReference type="AlphaFoldDB" id="A0A3A1Y5Z7"/>
<sequence length="230" mass="26223">MQSKSYLEKIEIHIKDDPYQFLLNAFGTQESSIQKLDAKNKTALPNSLFGKSSLSSKILSSNSSVDFNETNLAKNNFDYIILPLYSPRSNQVELKSGLNQWNAGGRKRELDEVYIPVPSWIHKKKKGFFTYKSQDFKTDSFDVKLPSGKVISMRIVQQGGKALMSNPNSYLGEWILRKILDIPRGVIVTKSDLNEIGIDSVILYKHDEFNYSLDFLPLGSYEKFAQEYNS</sequence>
<dbReference type="InterPro" id="IPR048923">
    <property type="entry name" value="RE_NgoFVII_C"/>
</dbReference>
<keyword evidence="3" id="KW-1185">Reference proteome</keyword>
<dbReference type="EMBL" id="NRHC01000048">
    <property type="protein sequence ID" value="RIY32700.1"/>
    <property type="molecule type" value="Genomic_DNA"/>
</dbReference>
<dbReference type="OrthoDB" id="1296974at2"/>
<dbReference type="Pfam" id="PF20731">
    <property type="entry name" value="RE_NgoFVII_C"/>
    <property type="match status" value="1"/>
</dbReference>
<reference evidence="2 3" key="1">
    <citation type="submission" date="2017-08" db="EMBL/GenBank/DDBJ databases">
        <title>Reclassification of Bisgaard taxon 37 and 44.</title>
        <authorList>
            <person name="Christensen H."/>
        </authorList>
    </citation>
    <scope>NUCLEOTIDE SEQUENCE [LARGE SCALE GENOMIC DNA]</scope>
    <source>
        <strain evidence="2 3">B96_3</strain>
    </source>
</reference>
<evidence type="ECO:0000313" key="3">
    <source>
        <dbReference type="Proteomes" id="UP000265691"/>
    </source>
</evidence>
<dbReference type="RefSeq" id="WP_119525151.1">
    <property type="nucleotide sequence ID" value="NZ_NRHC01000048.1"/>
</dbReference>
<evidence type="ECO:0000259" key="1">
    <source>
        <dbReference type="Pfam" id="PF20731"/>
    </source>
</evidence>
<name>A0A3A1Y5Z7_9GAMM</name>
<protein>
    <recommendedName>
        <fullName evidence="1">Restriction endonuclease type II NgoFVII C-terminal B3-like DNA-binding domain-containing protein</fullName>
    </recommendedName>
</protein>
<comment type="caution">
    <text evidence="2">The sequence shown here is derived from an EMBL/GenBank/DDBJ whole genome shotgun (WGS) entry which is preliminary data.</text>
</comment>
<proteinExistence type="predicted"/>
<feature type="domain" description="Restriction endonuclease type II NgoFVII C-terminal B3-like DNA-binding" evidence="1">
    <location>
        <begin position="89"/>
        <end position="207"/>
    </location>
</feature>